<dbReference type="AlphaFoldDB" id="A0A644TH53"/>
<dbReference type="Pfam" id="PF14279">
    <property type="entry name" value="HNH_5"/>
    <property type="match status" value="1"/>
</dbReference>
<comment type="caution">
    <text evidence="2">The sequence shown here is derived from an EMBL/GenBank/DDBJ whole genome shotgun (WGS) entry which is preliminary data.</text>
</comment>
<protein>
    <recommendedName>
        <fullName evidence="1">HNH endonuclease 5 domain-containing protein</fullName>
    </recommendedName>
</protein>
<accession>A0A644TH53</accession>
<dbReference type="InterPro" id="IPR029471">
    <property type="entry name" value="HNH_5"/>
</dbReference>
<reference evidence="2" key="1">
    <citation type="submission" date="2019-08" db="EMBL/GenBank/DDBJ databases">
        <authorList>
            <person name="Kucharzyk K."/>
            <person name="Murdoch R.W."/>
            <person name="Higgins S."/>
            <person name="Loffler F."/>
        </authorList>
    </citation>
    <scope>NUCLEOTIDE SEQUENCE</scope>
</reference>
<name>A0A644TH53_9ZZZZ</name>
<feature type="domain" description="HNH endonuclease 5" evidence="1">
    <location>
        <begin position="66"/>
        <end position="116"/>
    </location>
</feature>
<sequence>MGFKELDIIIESPKLKEIKGANDIFPSITLENGSDFKNILQKFEMIFTNISKKESLIKILPNNDVCRFCGEKGDENRNFNNSHAIPLSLGNKQQFLCLNECNICNSNFSKYLENDFKWVLNVIRNFHGIEGGNEKKIPIFKDKNEKITFDNKESNFTKLIISFKEKIRTIQYNDKTDEVIFNYKVNCHSPIAAYKTLLKMFLSLIEDEKILSNFSKIISWIQNKNHEPLLEDMPLKVIQIIHHIKNPFDKPIVYLFKSKVEDLEYFDFMFLLIIGPISFQIGIHTDRELSEKKDKNILKIDSSFFIPGLTGIYRKSSIQILDWNKTKNKDTFSFTIPKESIINFEEIKPYIIKKG</sequence>
<organism evidence="2">
    <name type="scientific">bioreactor metagenome</name>
    <dbReference type="NCBI Taxonomy" id="1076179"/>
    <lineage>
        <taxon>unclassified sequences</taxon>
        <taxon>metagenomes</taxon>
        <taxon>ecological metagenomes</taxon>
    </lineage>
</organism>
<dbReference type="EMBL" id="VSSQ01000031">
    <property type="protein sequence ID" value="MPL66194.1"/>
    <property type="molecule type" value="Genomic_DNA"/>
</dbReference>
<evidence type="ECO:0000259" key="1">
    <source>
        <dbReference type="Pfam" id="PF14279"/>
    </source>
</evidence>
<gene>
    <name evidence="2" type="ORF">SDC9_11863</name>
</gene>
<evidence type="ECO:0000313" key="2">
    <source>
        <dbReference type="EMBL" id="MPL66194.1"/>
    </source>
</evidence>
<proteinExistence type="predicted"/>